<gene>
    <name evidence="7" type="ORF">HNR39_001315</name>
</gene>
<dbReference type="Pfam" id="PF05154">
    <property type="entry name" value="TM2"/>
    <property type="match status" value="1"/>
</dbReference>
<evidence type="ECO:0000256" key="3">
    <source>
        <dbReference type="ARBA" id="ARBA00022989"/>
    </source>
</evidence>
<organism evidence="7 8">
    <name type="scientific">Glaciimonas immobilis</name>
    <dbReference type="NCBI Taxonomy" id="728004"/>
    <lineage>
        <taxon>Bacteria</taxon>
        <taxon>Pseudomonadati</taxon>
        <taxon>Pseudomonadota</taxon>
        <taxon>Betaproteobacteria</taxon>
        <taxon>Burkholderiales</taxon>
        <taxon>Oxalobacteraceae</taxon>
        <taxon>Glaciimonas</taxon>
    </lineage>
</organism>
<proteinExistence type="predicted"/>
<evidence type="ECO:0000256" key="5">
    <source>
        <dbReference type="SAM" id="Phobius"/>
    </source>
</evidence>
<evidence type="ECO:0000256" key="1">
    <source>
        <dbReference type="ARBA" id="ARBA00004141"/>
    </source>
</evidence>
<evidence type="ECO:0000313" key="8">
    <source>
        <dbReference type="Proteomes" id="UP000571084"/>
    </source>
</evidence>
<evidence type="ECO:0000259" key="6">
    <source>
        <dbReference type="Pfam" id="PF05154"/>
    </source>
</evidence>
<feature type="transmembrane region" description="Helical" evidence="5">
    <location>
        <begin position="102"/>
        <end position="125"/>
    </location>
</feature>
<keyword evidence="8" id="KW-1185">Reference proteome</keyword>
<evidence type="ECO:0000256" key="2">
    <source>
        <dbReference type="ARBA" id="ARBA00022692"/>
    </source>
</evidence>
<keyword evidence="3 5" id="KW-1133">Transmembrane helix</keyword>
<dbReference type="GO" id="GO:0016020">
    <property type="term" value="C:membrane"/>
    <property type="evidence" value="ECO:0007669"/>
    <property type="project" value="UniProtKB-SubCell"/>
</dbReference>
<sequence length="138" mass="14973">MTTTHRNKTIATLITAIFGSIGLHRFYLHGAKDVWGWLHFISLPLSLLALAIWPTQQKLFLFAPLLISALIAILEALITGLMPDEKWDLRLNGGSGKKSESTWILAVIIVLTVGVGAIGLIGTIARTFDLLFTGGSYG</sequence>
<keyword evidence="2 5" id="KW-0812">Transmembrane</keyword>
<evidence type="ECO:0000313" key="7">
    <source>
        <dbReference type="EMBL" id="MBB5199488.1"/>
    </source>
</evidence>
<dbReference type="Proteomes" id="UP000571084">
    <property type="component" value="Unassembled WGS sequence"/>
</dbReference>
<evidence type="ECO:0000256" key="4">
    <source>
        <dbReference type="ARBA" id="ARBA00023136"/>
    </source>
</evidence>
<comment type="subcellular location">
    <subcellularLocation>
        <location evidence="1">Membrane</location>
        <topology evidence="1">Multi-pass membrane protein</topology>
    </subcellularLocation>
</comment>
<keyword evidence="4 5" id="KW-0472">Membrane</keyword>
<name>A0A840RR72_9BURK</name>
<dbReference type="RefSeq" id="WP_168054894.1">
    <property type="nucleotide sequence ID" value="NZ_JAAOZT010000006.1"/>
</dbReference>
<feature type="transmembrane region" description="Helical" evidence="5">
    <location>
        <begin position="9"/>
        <end position="28"/>
    </location>
</feature>
<accession>A0A840RR72</accession>
<dbReference type="InterPro" id="IPR007829">
    <property type="entry name" value="TM2"/>
</dbReference>
<reference evidence="7 8" key="1">
    <citation type="submission" date="2020-08" db="EMBL/GenBank/DDBJ databases">
        <title>Genomic Encyclopedia of Type Strains, Phase IV (KMG-IV): sequencing the most valuable type-strain genomes for metagenomic binning, comparative biology and taxonomic classification.</title>
        <authorList>
            <person name="Goeker M."/>
        </authorList>
    </citation>
    <scope>NUCLEOTIDE SEQUENCE [LARGE SCALE GENOMIC DNA]</scope>
    <source>
        <strain evidence="7 8">DSM 23240</strain>
    </source>
</reference>
<dbReference type="EMBL" id="JACHHQ010000002">
    <property type="protein sequence ID" value="MBB5199488.1"/>
    <property type="molecule type" value="Genomic_DNA"/>
</dbReference>
<comment type="caution">
    <text evidence="7">The sequence shown here is derived from an EMBL/GenBank/DDBJ whole genome shotgun (WGS) entry which is preliminary data.</text>
</comment>
<protein>
    <submittedName>
        <fullName evidence="7">TM2 domain-containing membrane protein YozV</fullName>
    </submittedName>
</protein>
<feature type="transmembrane region" description="Helical" evidence="5">
    <location>
        <begin position="34"/>
        <end position="53"/>
    </location>
</feature>
<feature type="domain" description="TM2" evidence="6">
    <location>
        <begin position="6"/>
        <end position="43"/>
    </location>
</feature>
<feature type="transmembrane region" description="Helical" evidence="5">
    <location>
        <begin position="60"/>
        <end position="82"/>
    </location>
</feature>
<dbReference type="AlphaFoldDB" id="A0A840RR72"/>